<reference evidence="2 3" key="1">
    <citation type="submission" date="2019-08" db="EMBL/GenBank/DDBJ databases">
        <title>Antarcticibacterium arcticum sp. nov., a bacterium isolated from marine sediment of the Canadian Beaufort Sea.</title>
        <authorList>
            <person name="Lee Y.M."/>
            <person name="Baek K."/>
            <person name="Lee D.-H."/>
            <person name="Shin S.C."/>
            <person name="Jin Y.K."/>
            <person name="Park Y."/>
        </authorList>
    </citation>
    <scope>NUCLEOTIDE SEQUENCE [LARGE SCALE GENOMIC DNA]</scope>
    <source>
        <strain evidence="2 3">PAMC 28998</strain>
    </source>
</reference>
<evidence type="ECO:0000313" key="3">
    <source>
        <dbReference type="Proteomes" id="UP000321954"/>
    </source>
</evidence>
<sequence length="139" mass="16863">MSNLIQSHYANEDIQKLNMCTDINKWKSEVTFIKIENEFYNKLFLSKLIDKTEINRQDLYFLQQELSSLNNKNEEFLERLHAFINELDGFNECEDLQCENFYLNEIQKFKIQIENYFFENRNLKTLVYSYISNGIKKML</sequence>
<name>A0A5B8YIC7_9FLAO</name>
<dbReference type="Proteomes" id="UP000321954">
    <property type="component" value="Chromosome"/>
</dbReference>
<dbReference type="KEGG" id="anp:FK178_08180"/>
<feature type="coiled-coil region" evidence="1">
    <location>
        <begin position="59"/>
        <end position="86"/>
    </location>
</feature>
<dbReference type="RefSeq" id="WP_146833349.1">
    <property type="nucleotide sequence ID" value="NZ_CP042476.1"/>
</dbReference>
<dbReference type="OrthoDB" id="1431622at2"/>
<accession>A0A5B8YIC7</accession>
<dbReference type="AlphaFoldDB" id="A0A5B8YIC7"/>
<keyword evidence="3" id="KW-1185">Reference proteome</keyword>
<protein>
    <submittedName>
        <fullName evidence="2">Uncharacterized protein</fullName>
    </submittedName>
</protein>
<evidence type="ECO:0000313" key="2">
    <source>
        <dbReference type="EMBL" id="QED37700.1"/>
    </source>
</evidence>
<organism evidence="2 3">
    <name type="scientific">Antarcticibacterium arcticum</name>
    <dbReference type="NCBI Taxonomy" id="2585771"/>
    <lineage>
        <taxon>Bacteria</taxon>
        <taxon>Pseudomonadati</taxon>
        <taxon>Bacteroidota</taxon>
        <taxon>Flavobacteriia</taxon>
        <taxon>Flavobacteriales</taxon>
        <taxon>Flavobacteriaceae</taxon>
        <taxon>Antarcticibacterium</taxon>
    </lineage>
</organism>
<gene>
    <name evidence="2" type="ORF">FK178_08180</name>
</gene>
<keyword evidence="1" id="KW-0175">Coiled coil</keyword>
<proteinExistence type="predicted"/>
<evidence type="ECO:0000256" key="1">
    <source>
        <dbReference type="SAM" id="Coils"/>
    </source>
</evidence>
<dbReference type="EMBL" id="CP042476">
    <property type="protein sequence ID" value="QED37700.1"/>
    <property type="molecule type" value="Genomic_DNA"/>
</dbReference>